<dbReference type="EMBL" id="MN739411">
    <property type="protein sequence ID" value="QHT03424.1"/>
    <property type="molecule type" value="Genomic_DNA"/>
</dbReference>
<proteinExistence type="predicted"/>
<accession>A0A6C0CIE1</accession>
<dbReference type="AlphaFoldDB" id="A0A6C0CIE1"/>
<name>A0A6C0CIE1_9ZZZZ</name>
<reference evidence="1" key="1">
    <citation type="journal article" date="2020" name="Nature">
        <title>Giant virus diversity and host interactions through global metagenomics.</title>
        <authorList>
            <person name="Schulz F."/>
            <person name="Roux S."/>
            <person name="Paez-Espino D."/>
            <person name="Jungbluth S."/>
            <person name="Walsh D.A."/>
            <person name="Denef V.J."/>
            <person name="McMahon K.D."/>
            <person name="Konstantinidis K.T."/>
            <person name="Eloe-Fadrosh E.A."/>
            <person name="Kyrpides N.C."/>
            <person name="Woyke T."/>
        </authorList>
    </citation>
    <scope>NUCLEOTIDE SEQUENCE</scope>
    <source>
        <strain evidence="1">GVMAG-M-3300021079-18</strain>
    </source>
</reference>
<sequence>MKAGLMILIVLVIIVLIFILISSPTCRSVVSGVFKGKPKVDSKKEQVAASNPGPVIDQIAQPIMNGKVVPNVPHPVPQEYCGPQGRVVPPSTHNLGALEAPPIVTQAAHPVSAKKLTGNLFELLDPSIDVQAEFGISEEELMTLAKRYKEQHLDTPKPEVIRSRHLTRSGLENAEKVSRQSFITSAGTGKRVDGEEVFTTVMRDRLLPASNPSKLKAKATKKR</sequence>
<evidence type="ECO:0000313" key="1">
    <source>
        <dbReference type="EMBL" id="QHT03424.1"/>
    </source>
</evidence>
<organism evidence="1">
    <name type="scientific">viral metagenome</name>
    <dbReference type="NCBI Taxonomy" id="1070528"/>
    <lineage>
        <taxon>unclassified sequences</taxon>
        <taxon>metagenomes</taxon>
        <taxon>organismal metagenomes</taxon>
    </lineage>
</organism>
<protein>
    <submittedName>
        <fullName evidence="1">Uncharacterized protein</fullName>
    </submittedName>
</protein>